<evidence type="ECO:0000313" key="3">
    <source>
        <dbReference type="EMBL" id="KAK4259330.1"/>
    </source>
</evidence>
<organism evidence="3 4">
    <name type="scientific">Acacia crassicarpa</name>
    <name type="common">northern wattle</name>
    <dbReference type="NCBI Taxonomy" id="499986"/>
    <lineage>
        <taxon>Eukaryota</taxon>
        <taxon>Viridiplantae</taxon>
        <taxon>Streptophyta</taxon>
        <taxon>Embryophyta</taxon>
        <taxon>Tracheophyta</taxon>
        <taxon>Spermatophyta</taxon>
        <taxon>Magnoliopsida</taxon>
        <taxon>eudicotyledons</taxon>
        <taxon>Gunneridae</taxon>
        <taxon>Pentapetalae</taxon>
        <taxon>rosids</taxon>
        <taxon>fabids</taxon>
        <taxon>Fabales</taxon>
        <taxon>Fabaceae</taxon>
        <taxon>Caesalpinioideae</taxon>
        <taxon>mimosoid clade</taxon>
        <taxon>Acacieae</taxon>
        <taxon>Acacia</taxon>
    </lineage>
</organism>
<dbReference type="Proteomes" id="UP001293593">
    <property type="component" value="Unassembled WGS sequence"/>
</dbReference>
<dbReference type="PANTHER" id="PTHR35469">
    <property type="entry name" value="TRANSMEMBRANE PROTEIN"/>
    <property type="match status" value="1"/>
</dbReference>
<feature type="transmembrane region" description="Helical" evidence="2">
    <location>
        <begin position="221"/>
        <end position="240"/>
    </location>
</feature>
<accession>A0AAE1MBF8</accession>
<evidence type="ECO:0000256" key="2">
    <source>
        <dbReference type="SAM" id="Phobius"/>
    </source>
</evidence>
<dbReference type="AlphaFoldDB" id="A0AAE1MBF8"/>
<reference evidence="3" key="1">
    <citation type="submission" date="2023-10" db="EMBL/GenBank/DDBJ databases">
        <title>Chromosome-level genome of the transformable northern wattle, Acacia crassicarpa.</title>
        <authorList>
            <person name="Massaro I."/>
            <person name="Sinha N.R."/>
            <person name="Poethig S."/>
            <person name="Leichty A.R."/>
        </authorList>
    </citation>
    <scope>NUCLEOTIDE SEQUENCE</scope>
    <source>
        <strain evidence="3">Acra3RX</strain>
        <tissue evidence="3">Leaf</tissue>
    </source>
</reference>
<feature type="transmembrane region" description="Helical" evidence="2">
    <location>
        <begin position="285"/>
        <end position="306"/>
    </location>
</feature>
<keyword evidence="2" id="KW-0472">Membrane</keyword>
<keyword evidence="2" id="KW-0812">Transmembrane</keyword>
<feature type="transmembrane region" description="Helical" evidence="2">
    <location>
        <begin position="189"/>
        <end position="209"/>
    </location>
</feature>
<sequence length="308" mass="33533">MAANAREARRKKILERGSDRLALIAGRTQNLQPPPSASSQSQPSDAYADSSPVPLIINDQAIPPEISHPNTNVSPQDEAEESDPILLKPDPVIDLDHSDACTSSGKTPPFRELDHNLPSNVPTSEVEQVQPPPGSSAASSEVDRVQPPPDPSGFILGVQRQSSVQSWDHKLFTLGEISSAITASKITRLHCSIFIALLVVFSYLGFPLLDNKYVKSILSFRPLYLVLVTNITVVVARLLLGKRRGSESAAARRQDRTSSDTDHWTDHLGKALEAALVMRNVMDAMFIDCASYAITVICGLSILQFFSQ</sequence>
<feature type="region of interest" description="Disordered" evidence="1">
    <location>
        <begin position="1"/>
        <end position="155"/>
    </location>
</feature>
<dbReference type="EMBL" id="JAWXYG010000011">
    <property type="protein sequence ID" value="KAK4259330.1"/>
    <property type="molecule type" value="Genomic_DNA"/>
</dbReference>
<proteinExistence type="predicted"/>
<dbReference type="PANTHER" id="PTHR35469:SF4">
    <property type="entry name" value="TRANSMEMBRANE PROTEIN"/>
    <property type="match status" value="1"/>
</dbReference>
<evidence type="ECO:0000256" key="1">
    <source>
        <dbReference type="SAM" id="MobiDB-lite"/>
    </source>
</evidence>
<feature type="compositionally biased region" description="Low complexity" evidence="1">
    <location>
        <begin position="37"/>
        <end position="52"/>
    </location>
</feature>
<name>A0AAE1MBF8_9FABA</name>
<keyword evidence="2" id="KW-1133">Transmembrane helix</keyword>
<protein>
    <submittedName>
        <fullName evidence="3">Uncharacterized protein</fullName>
    </submittedName>
</protein>
<evidence type="ECO:0000313" key="4">
    <source>
        <dbReference type="Proteomes" id="UP001293593"/>
    </source>
</evidence>
<feature type="compositionally biased region" description="Polar residues" evidence="1">
    <location>
        <begin position="117"/>
        <end position="127"/>
    </location>
</feature>
<comment type="caution">
    <text evidence="3">The sequence shown here is derived from an EMBL/GenBank/DDBJ whole genome shotgun (WGS) entry which is preliminary data.</text>
</comment>
<keyword evidence="4" id="KW-1185">Reference proteome</keyword>
<gene>
    <name evidence="3" type="ORF">QN277_005672</name>
</gene>